<evidence type="ECO:0000313" key="2">
    <source>
        <dbReference type="EMBL" id="KAK4089682.1"/>
    </source>
</evidence>
<gene>
    <name evidence="2" type="ORF">Purlil1_5785</name>
</gene>
<proteinExistence type="predicted"/>
<dbReference type="Proteomes" id="UP001287286">
    <property type="component" value="Unassembled WGS sequence"/>
</dbReference>
<organism evidence="2 3">
    <name type="scientific">Purpureocillium lilacinum</name>
    <name type="common">Paecilomyces lilacinus</name>
    <dbReference type="NCBI Taxonomy" id="33203"/>
    <lineage>
        <taxon>Eukaryota</taxon>
        <taxon>Fungi</taxon>
        <taxon>Dikarya</taxon>
        <taxon>Ascomycota</taxon>
        <taxon>Pezizomycotina</taxon>
        <taxon>Sordariomycetes</taxon>
        <taxon>Hypocreomycetidae</taxon>
        <taxon>Hypocreales</taxon>
        <taxon>Ophiocordycipitaceae</taxon>
        <taxon>Purpureocillium</taxon>
    </lineage>
</organism>
<accession>A0ABR0C0I6</accession>
<feature type="region of interest" description="Disordered" evidence="1">
    <location>
        <begin position="1"/>
        <end position="39"/>
    </location>
</feature>
<sequence>MFRRLDVGTGGMGSQEPVWRVGPGRGGLSQTERRTAGPTRTLDWKRRLPAGLRLKATAATMTWASFIALLLLDGRPDWRLRHRADLSGCIELHGMASSDGGVSFSDQETVATAHVTCLLPSPEGWRFETWPQQGTVDRVKCEYKYEQGQRGEGVMVFDADGLAEHYVVAQHPQKRARSTGDVGQRVGCNVQFWPYVHTYIWSTGTRDDGQISPDRQLWLTRQPLATLDLGRWAEGHDSWCTASARIGWHWMGSTPASPLHSQLTSSGPCLRSHELFLAALRQWPGRPAVESGIDAKLVDFVLPHAALRSDSGHGPSIATSSAVYIRPSEPASQFGPPVAASFPCSVRVHPPQMAEGAVRVSTGAVRNPLSRNFGSALSERRHGGKNNRALSPIASVEVVPCAHLAATGRYSGVPTRGKQGRQGFEAAGASDVVTPPHAVAEVVVVVVARPEPLPAQAARKDGKAGKERDMRERTNMTKHPRSTGGWSRVGGRGQGDGWGPSESPSGHRLLLGCQWLSSR</sequence>
<feature type="region of interest" description="Disordered" evidence="1">
    <location>
        <begin position="455"/>
        <end position="519"/>
    </location>
</feature>
<protein>
    <recommendedName>
        <fullName evidence="4">Transmembrane protein</fullName>
    </recommendedName>
</protein>
<comment type="caution">
    <text evidence="2">The sequence shown here is derived from an EMBL/GenBank/DDBJ whole genome shotgun (WGS) entry which is preliminary data.</text>
</comment>
<feature type="compositionally biased region" description="Basic and acidic residues" evidence="1">
    <location>
        <begin position="458"/>
        <end position="475"/>
    </location>
</feature>
<dbReference type="EMBL" id="JAWRVI010000018">
    <property type="protein sequence ID" value="KAK4089682.1"/>
    <property type="molecule type" value="Genomic_DNA"/>
</dbReference>
<evidence type="ECO:0008006" key="4">
    <source>
        <dbReference type="Google" id="ProtNLM"/>
    </source>
</evidence>
<evidence type="ECO:0000313" key="3">
    <source>
        <dbReference type="Proteomes" id="UP001287286"/>
    </source>
</evidence>
<evidence type="ECO:0000256" key="1">
    <source>
        <dbReference type="SAM" id="MobiDB-lite"/>
    </source>
</evidence>
<reference evidence="2 3" key="1">
    <citation type="journal article" date="2024" name="Microbiol. Resour. Announc.">
        <title>Genome annotations for the ascomycete fungi Trichoderma harzianum, Trichoderma aggressivum, and Purpureocillium lilacinum.</title>
        <authorList>
            <person name="Beijen E.P.W."/>
            <person name="Ohm R.A."/>
        </authorList>
    </citation>
    <scope>NUCLEOTIDE SEQUENCE [LARGE SCALE GENOMIC DNA]</scope>
    <source>
        <strain evidence="2 3">CBS 150709</strain>
    </source>
</reference>
<keyword evidence="3" id="KW-1185">Reference proteome</keyword>
<name>A0ABR0C0I6_PURLI</name>
<feature type="compositionally biased region" description="Gly residues" evidence="1">
    <location>
        <begin position="487"/>
        <end position="498"/>
    </location>
</feature>